<dbReference type="GO" id="GO:0008703">
    <property type="term" value="F:5-amino-6-(5-phosphoribosylamino)uracil reductase activity"/>
    <property type="evidence" value="ECO:0007669"/>
    <property type="project" value="InterPro"/>
</dbReference>
<dbReference type="eggNOG" id="ENOG502SV6R">
    <property type="taxonomic scope" value="Eukaryota"/>
</dbReference>
<evidence type="ECO:0000256" key="3">
    <source>
        <dbReference type="ARBA" id="ARBA00012851"/>
    </source>
</evidence>
<comment type="catalytic activity">
    <reaction evidence="8">
        <text>2,5-diamino-6-(1-D-ribitylamino)pyrimidin-4(3H)-one 5'-phosphate + NADP(+) = 2,5-diamino-6-(1-D-ribosylamino)pyrimidin-4(3H)-one 5'-phosphate + NADPH + H(+)</text>
        <dbReference type="Rhea" id="RHEA:27278"/>
        <dbReference type="ChEBI" id="CHEBI:15378"/>
        <dbReference type="ChEBI" id="CHEBI:57783"/>
        <dbReference type="ChEBI" id="CHEBI:58349"/>
        <dbReference type="ChEBI" id="CHEBI:58890"/>
        <dbReference type="ChEBI" id="CHEBI:59545"/>
        <dbReference type="EC" id="1.1.1.302"/>
    </reaction>
</comment>
<evidence type="ECO:0000256" key="9">
    <source>
        <dbReference type="SAM" id="MobiDB-lite"/>
    </source>
</evidence>
<evidence type="ECO:0000256" key="2">
    <source>
        <dbReference type="ARBA" id="ARBA00009723"/>
    </source>
</evidence>
<feature type="region of interest" description="Disordered" evidence="9">
    <location>
        <begin position="1"/>
        <end position="29"/>
    </location>
</feature>
<accession>A0A0L0S8Z3</accession>
<comment type="similarity">
    <text evidence="2">Belongs to the HTP reductase family.</text>
</comment>
<organism evidence="11 12">
    <name type="scientific">Allomyces macrogynus (strain ATCC 38327)</name>
    <name type="common">Allomyces javanicus var. macrogynus</name>
    <dbReference type="NCBI Taxonomy" id="578462"/>
    <lineage>
        <taxon>Eukaryota</taxon>
        <taxon>Fungi</taxon>
        <taxon>Fungi incertae sedis</taxon>
        <taxon>Blastocladiomycota</taxon>
        <taxon>Blastocladiomycetes</taxon>
        <taxon>Blastocladiales</taxon>
        <taxon>Blastocladiaceae</taxon>
        <taxon>Allomyces</taxon>
    </lineage>
</organism>
<dbReference type="InterPro" id="IPR002734">
    <property type="entry name" value="RibDG_C"/>
</dbReference>
<dbReference type="OrthoDB" id="2096723at2759"/>
<comment type="catalytic activity">
    <reaction evidence="7">
        <text>2,5-diamino-6-(1-D-ribitylamino)pyrimidin-4(3H)-one 5'-phosphate + NAD(+) = 2,5-diamino-6-(1-D-ribosylamino)pyrimidin-4(3H)-one 5'-phosphate + NADH + H(+)</text>
        <dbReference type="Rhea" id="RHEA:27274"/>
        <dbReference type="ChEBI" id="CHEBI:15378"/>
        <dbReference type="ChEBI" id="CHEBI:57540"/>
        <dbReference type="ChEBI" id="CHEBI:57945"/>
        <dbReference type="ChEBI" id="CHEBI:58890"/>
        <dbReference type="ChEBI" id="CHEBI:59545"/>
        <dbReference type="EC" id="1.1.1.302"/>
    </reaction>
</comment>
<dbReference type="EC" id="1.1.1.302" evidence="3"/>
<dbReference type="AlphaFoldDB" id="A0A0L0S8Z3"/>
<dbReference type="OMA" id="DEPNAHI"/>
<reference evidence="11 12" key="1">
    <citation type="submission" date="2009-11" db="EMBL/GenBank/DDBJ databases">
        <title>Annotation of Allomyces macrogynus ATCC 38327.</title>
        <authorList>
            <consortium name="The Broad Institute Genome Sequencing Platform"/>
            <person name="Russ C."/>
            <person name="Cuomo C."/>
            <person name="Burger G."/>
            <person name="Gray M.W."/>
            <person name="Holland P.W.H."/>
            <person name="King N."/>
            <person name="Lang F.B.F."/>
            <person name="Roger A.J."/>
            <person name="Ruiz-Trillo I."/>
            <person name="Young S.K."/>
            <person name="Zeng Q."/>
            <person name="Gargeya S."/>
            <person name="Fitzgerald M."/>
            <person name="Haas B."/>
            <person name="Abouelleil A."/>
            <person name="Alvarado L."/>
            <person name="Arachchi H.M."/>
            <person name="Berlin A."/>
            <person name="Chapman S.B."/>
            <person name="Gearin G."/>
            <person name="Goldberg J."/>
            <person name="Griggs A."/>
            <person name="Gujja S."/>
            <person name="Hansen M."/>
            <person name="Heiman D."/>
            <person name="Howarth C."/>
            <person name="Larimer J."/>
            <person name="Lui A."/>
            <person name="MacDonald P.J.P."/>
            <person name="McCowen C."/>
            <person name="Montmayeur A."/>
            <person name="Murphy C."/>
            <person name="Neiman D."/>
            <person name="Pearson M."/>
            <person name="Priest M."/>
            <person name="Roberts A."/>
            <person name="Saif S."/>
            <person name="Shea T."/>
            <person name="Sisk P."/>
            <person name="Stolte C."/>
            <person name="Sykes S."/>
            <person name="Wortman J."/>
            <person name="Nusbaum C."/>
            <person name="Birren B."/>
        </authorList>
    </citation>
    <scope>NUCLEOTIDE SEQUENCE [LARGE SCALE GENOMIC DNA]</scope>
    <source>
        <strain evidence="11 12">ATCC 38327</strain>
    </source>
</reference>
<evidence type="ECO:0000313" key="12">
    <source>
        <dbReference type="Proteomes" id="UP000054350"/>
    </source>
</evidence>
<comment type="function">
    <text evidence="1">Catalyzes an early step in riboflavin biosynthesis, the NADPH-dependent reduction of the ribose side chain of 2,5-diamino-6-ribosylamino-4(3H)-pyrimidinone 5'-phosphate, yielding 2,5-diamino-6-ribitylamino-4(3H)-pyrimidinone 5'-phosphate.</text>
</comment>
<dbReference type="GO" id="GO:0009231">
    <property type="term" value="P:riboflavin biosynthetic process"/>
    <property type="evidence" value="ECO:0007669"/>
    <property type="project" value="InterPro"/>
</dbReference>
<dbReference type="Gene3D" id="3.40.430.10">
    <property type="entry name" value="Dihydrofolate Reductase, subunit A"/>
    <property type="match status" value="1"/>
</dbReference>
<evidence type="ECO:0000256" key="5">
    <source>
        <dbReference type="ARBA" id="ARBA00030073"/>
    </source>
</evidence>
<dbReference type="SUPFAM" id="SSF53597">
    <property type="entry name" value="Dihydrofolate reductase-like"/>
    <property type="match status" value="1"/>
</dbReference>
<protein>
    <recommendedName>
        <fullName evidence="4">2,5-diamino-6-ribosylamino-4(3H)-pyrimidinone 5'-phosphate reductase</fullName>
        <ecNumber evidence="3">1.1.1.302</ecNumber>
    </recommendedName>
    <alternativeName>
        <fullName evidence="6">2,5-diamino-6-(5-phospho-D-ribosylamino)pyrimidin-4(3H)-one reductase</fullName>
    </alternativeName>
    <alternativeName>
        <fullName evidence="5">2,5-diamino-6-ribitylamino-4(3H)-pyrimidinone 5'-phosphate synthase</fullName>
    </alternativeName>
</protein>
<dbReference type="Pfam" id="PF01872">
    <property type="entry name" value="RibD_C"/>
    <property type="match status" value="1"/>
</dbReference>
<sequence>MSTDHTRPAAPAAPAPANRDAPSLGTFSHDPQMPLSEMVAFYDVRHCAASEPASPTALRRPFIWSNSAVSLDGYLAFLEPGDEGPTGIVMRPTYPTMANVDYRMLQTGWAHSDAFIITGSILRDEPNAHIRVVFDDLIKYRQNVLGKPAQPYLVVLTRTGDIPATHPIFNPPDLPGHRDAKIIIATTTSGAARLPLASLNQQLNPPHTILVAETDDGTSVDYARLFDRLFRDYHVRHLDIATGGIVIKELIQGKLLDEVRMTQAMQLAGRMASDGRTRPHFFPAFDEHLFTAETAPHLRIDGVRVCGQRLLFLRMGVEYRH</sequence>
<dbReference type="EMBL" id="GG745333">
    <property type="protein sequence ID" value="KNE58875.1"/>
    <property type="molecule type" value="Genomic_DNA"/>
</dbReference>
<evidence type="ECO:0000313" key="11">
    <source>
        <dbReference type="EMBL" id="KNE58875.1"/>
    </source>
</evidence>
<evidence type="ECO:0000259" key="10">
    <source>
        <dbReference type="Pfam" id="PF01872"/>
    </source>
</evidence>
<gene>
    <name evidence="11" type="ORF">AMAG_04412</name>
</gene>
<reference evidence="12" key="2">
    <citation type="submission" date="2009-11" db="EMBL/GenBank/DDBJ databases">
        <title>The Genome Sequence of Allomyces macrogynus strain ATCC 38327.</title>
        <authorList>
            <consortium name="The Broad Institute Genome Sequencing Platform"/>
            <person name="Russ C."/>
            <person name="Cuomo C."/>
            <person name="Shea T."/>
            <person name="Young S.K."/>
            <person name="Zeng Q."/>
            <person name="Koehrsen M."/>
            <person name="Haas B."/>
            <person name="Borodovsky M."/>
            <person name="Guigo R."/>
            <person name="Alvarado L."/>
            <person name="Berlin A."/>
            <person name="Borenstein D."/>
            <person name="Chen Z."/>
            <person name="Engels R."/>
            <person name="Freedman E."/>
            <person name="Gellesch M."/>
            <person name="Goldberg J."/>
            <person name="Griggs A."/>
            <person name="Gujja S."/>
            <person name="Heiman D."/>
            <person name="Hepburn T."/>
            <person name="Howarth C."/>
            <person name="Jen D."/>
            <person name="Larson L."/>
            <person name="Lewis B."/>
            <person name="Mehta T."/>
            <person name="Park D."/>
            <person name="Pearson M."/>
            <person name="Roberts A."/>
            <person name="Saif S."/>
            <person name="Shenoy N."/>
            <person name="Sisk P."/>
            <person name="Stolte C."/>
            <person name="Sykes S."/>
            <person name="Walk T."/>
            <person name="White J."/>
            <person name="Yandava C."/>
            <person name="Burger G."/>
            <person name="Gray M.W."/>
            <person name="Holland P.W.H."/>
            <person name="King N."/>
            <person name="Lang F.B.F."/>
            <person name="Roger A.J."/>
            <person name="Ruiz-Trillo I."/>
            <person name="Lander E."/>
            <person name="Nusbaum C."/>
        </authorList>
    </citation>
    <scope>NUCLEOTIDE SEQUENCE [LARGE SCALE GENOMIC DNA]</scope>
    <source>
        <strain evidence="12">ATCC 38327</strain>
    </source>
</reference>
<name>A0A0L0S8Z3_ALLM3</name>
<dbReference type="Proteomes" id="UP000054350">
    <property type="component" value="Unassembled WGS sequence"/>
</dbReference>
<keyword evidence="12" id="KW-1185">Reference proteome</keyword>
<evidence type="ECO:0000256" key="4">
    <source>
        <dbReference type="ARBA" id="ARBA00015035"/>
    </source>
</evidence>
<evidence type="ECO:0000256" key="1">
    <source>
        <dbReference type="ARBA" id="ARBA00003555"/>
    </source>
</evidence>
<proteinExistence type="inferred from homology"/>
<evidence type="ECO:0000256" key="8">
    <source>
        <dbReference type="ARBA" id="ARBA00049020"/>
    </source>
</evidence>
<feature type="domain" description="Bacterial bifunctional deaminase-reductase C-terminal" evidence="10">
    <location>
        <begin position="61"/>
        <end position="274"/>
    </location>
</feature>
<dbReference type="VEuPathDB" id="FungiDB:AMAG_04412"/>
<evidence type="ECO:0000256" key="6">
    <source>
        <dbReference type="ARBA" id="ARBA00031630"/>
    </source>
</evidence>
<dbReference type="InterPro" id="IPR024072">
    <property type="entry name" value="DHFR-like_dom_sf"/>
</dbReference>
<evidence type="ECO:0000256" key="7">
    <source>
        <dbReference type="ARBA" id="ARBA00047550"/>
    </source>
</evidence>
<feature type="compositionally biased region" description="Low complexity" evidence="9">
    <location>
        <begin position="8"/>
        <end position="17"/>
    </location>
</feature>